<reference evidence="1 2" key="2">
    <citation type="journal article" date="2012" name="J. Bacteriol.">
        <title>Complete genome sequences of six strains of the genus Methylobacterium.</title>
        <authorList>
            <person name="Marx C.J."/>
            <person name="Bringel F."/>
            <person name="Chistoserdova L."/>
            <person name="Moulin L."/>
            <person name="Farhan Ul Haque M."/>
            <person name="Fleischman D.E."/>
            <person name="Gruffaz C."/>
            <person name="Jourand P."/>
            <person name="Knief C."/>
            <person name="Lee M.C."/>
            <person name="Muller E.E."/>
            <person name="Nadalig T."/>
            <person name="Peyraud R."/>
            <person name="Roselli S."/>
            <person name="Russ L."/>
            <person name="Goodwin L.A."/>
            <person name="Ivanova N."/>
            <person name="Kyrpides N."/>
            <person name="Lajus A."/>
            <person name="Land M.L."/>
            <person name="Medigue C."/>
            <person name="Mikhailova N."/>
            <person name="Nolan M."/>
            <person name="Woyke T."/>
            <person name="Stolyar S."/>
            <person name="Vorholt J.A."/>
            <person name="Vuilleumier S."/>
        </authorList>
    </citation>
    <scope>NUCLEOTIDE SEQUENCE [LARGE SCALE GENOMIC DNA]</scope>
    <source>
        <strain evidence="2">CM4 / NCIMB 13688</strain>
        <plasmid evidence="1 2">pCMU01</plasmid>
    </source>
</reference>
<keyword evidence="1" id="KW-0614">Plasmid</keyword>
<sequence>MLDFLGRFGAWAVELGWIDLELFGAGYKLDVDIAINVCSLIGKGTNDPDNAEGRQR</sequence>
<dbReference type="RefSeq" id="WP_012606175.1">
    <property type="nucleotide sequence ID" value="NC_011758.1"/>
</dbReference>
<dbReference type="Proteomes" id="UP000002385">
    <property type="component" value="Plasmid pCMU01"/>
</dbReference>
<evidence type="ECO:0000313" key="2">
    <source>
        <dbReference type="Proteomes" id="UP000002385"/>
    </source>
</evidence>
<accession>B7L371</accession>
<protein>
    <submittedName>
        <fullName evidence="1">Uncharacterized protein</fullName>
    </submittedName>
</protein>
<dbReference type="EMBL" id="CP001299">
    <property type="protein sequence ID" value="ACK86279.1"/>
    <property type="molecule type" value="Genomic_DNA"/>
</dbReference>
<dbReference type="HOGENOM" id="CLU_3009069_0_0_5"/>
<proteinExistence type="predicted"/>
<reference evidence="1 2" key="1">
    <citation type="submission" date="2008-12" db="EMBL/GenBank/DDBJ databases">
        <title>Complete sequence of plasmid1 of Methylobacterium chloromethanicum CM4.</title>
        <authorList>
            <consortium name="US DOE Joint Genome Institute"/>
            <person name="Lucas S."/>
            <person name="Copeland A."/>
            <person name="Lapidus A."/>
            <person name="Glavina del Rio T."/>
            <person name="Dalin E."/>
            <person name="Tice H."/>
            <person name="Bruce D."/>
            <person name="Goodwin L."/>
            <person name="Pitluck S."/>
            <person name="Chertkov O."/>
            <person name="Brettin T."/>
            <person name="Detter J.C."/>
            <person name="Han C."/>
            <person name="Larimer F."/>
            <person name="Land M."/>
            <person name="Hauser L."/>
            <person name="Kyrpides N."/>
            <person name="Mikhailova N."/>
            <person name="Marx C."/>
            <person name="Richardson P."/>
        </authorList>
    </citation>
    <scope>NUCLEOTIDE SEQUENCE [LARGE SCALE GENOMIC DNA]</scope>
    <source>
        <strain evidence="2">CM4 / NCIMB 13688</strain>
        <plasmid evidence="1 2">pCMU01</plasmid>
    </source>
</reference>
<geneLocation type="plasmid" evidence="1 2">
    <name>pCMU01</name>
</geneLocation>
<organism evidence="1 2">
    <name type="scientific">Methylorubrum extorquens (strain CM4 / NCIMB 13688)</name>
    <name type="common">Methylobacterium extorquens</name>
    <dbReference type="NCBI Taxonomy" id="440085"/>
    <lineage>
        <taxon>Bacteria</taxon>
        <taxon>Pseudomonadati</taxon>
        <taxon>Pseudomonadota</taxon>
        <taxon>Alphaproteobacteria</taxon>
        <taxon>Hyphomicrobiales</taxon>
        <taxon>Methylobacteriaceae</taxon>
        <taxon>Methylorubrum</taxon>
    </lineage>
</organism>
<name>B7L371_METC4</name>
<gene>
    <name evidence="1" type="ordered locus">Mchl_5543</name>
</gene>
<dbReference type="KEGG" id="mch:Mchl_5543"/>
<evidence type="ECO:0000313" key="1">
    <source>
        <dbReference type="EMBL" id="ACK86279.1"/>
    </source>
</evidence>
<dbReference type="AlphaFoldDB" id="B7L371"/>